<evidence type="ECO:0000256" key="2">
    <source>
        <dbReference type="ARBA" id="ARBA00023125"/>
    </source>
</evidence>
<gene>
    <name evidence="5" type="ORF">CJD36_009440</name>
</gene>
<keyword evidence="3" id="KW-0804">Transcription</keyword>
<dbReference type="CDD" id="cd00038">
    <property type="entry name" value="CAP_ED"/>
    <property type="match status" value="1"/>
</dbReference>
<dbReference type="RefSeq" id="WP_105038881.1">
    <property type="nucleotide sequence ID" value="NZ_PPSL01000002.1"/>
</dbReference>
<accession>A0A2S7SYK5</accession>
<dbReference type="InterPro" id="IPR012318">
    <property type="entry name" value="HTH_CRP"/>
</dbReference>
<dbReference type="InterPro" id="IPR036390">
    <property type="entry name" value="WH_DNA-bd_sf"/>
</dbReference>
<dbReference type="Proteomes" id="UP000239872">
    <property type="component" value="Unassembled WGS sequence"/>
</dbReference>
<evidence type="ECO:0000259" key="4">
    <source>
        <dbReference type="PROSITE" id="PS51063"/>
    </source>
</evidence>
<feature type="domain" description="HTH crp-type" evidence="4">
    <location>
        <begin position="138"/>
        <end position="201"/>
    </location>
</feature>
<keyword evidence="6" id="KW-1185">Reference proteome</keyword>
<evidence type="ECO:0000256" key="3">
    <source>
        <dbReference type="ARBA" id="ARBA00023163"/>
    </source>
</evidence>
<organism evidence="5 6">
    <name type="scientific">Flavipsychrobacter stenotrophus</name>
    <dbReference type="NCBI Taxonomy" id="2077091"/>
    <lineage>
        <taxon>Bacteria</taxon>
        <taxon>Pseudomonadati</taxon>
        <taxon>Bacteroidota</taxon>
        <taxon>Chitinophagia</taxon>
        <taxon>Chitinophagales</taxon>
        <taxon>Chitinophagaceae</taxon>
        <taxon>Flavipsychrobacter</taxon>
    </lineage>
</organism>
<dbReference type="SUPFAM" id="SSF46785">
    <property type="entry name" value="Winged helix' DNA-binding domain"/>
    <property type="match status" value="1"/>
</dbReference>
<protein>
    <submittedName>
        <fullName evidence="5">Crp/Fnr family transcriptional regulator</fullName>
    </submittedName>
</protein>
<dbReference type="SUPFAM" id="SSF51206">
    <property type="entry name" value="cAMP-binding domain-like"/>
    <property type="match status" value="1"/>
</dbReference>
<dbReference type="InterPro" id="IPR036388">
    <property type="entry name" value="WH-like_DNA-bd_sf"/>
</dbReference>
<dbReference type="InterPro" id="IPR000595">
    <property type="entry name" value="cNMP-bd_dom"/>
</dbReference>
<reference evidence="5 6" key="1">
    <citation type="submission" date="2018-01" db="EMBL/GenBank/DDBJ databases">
        <title>A novel member of the phylum Bacteroidetes isolated from glacier ice.</title>
        <authorList>
            <person name="Liu Q."/>
            <person name="Xin Y.-H."/>
        </authorList>
    </citation>
    <scope>NUCLEOTIDE SEQUENCE [LARGE SCALE GENOMIC DNA]</scope>
    <source>
        <strain evidence="5 6">RB1R16</strain>
    </source>
</reference>
<keyword evidence="1" id="KW-0805">Transcription regulation</keyword>
<dbReference type="Gene3D" id="2.60.120.10">
    <property type="entry name" value="Jelly Rolls"/>
    <property type="match status" value="1"/>
</dbReference>
<evidence type="ECO:0000313" key="6">
    <source>
        <dbReference type="Proteomes" id="UP000239872"/>
    </source>
</evidence>
<dbReference type="EMBL" id="PPSL01000002">
    <property type="protein sequence ID" value="PQJ12002.1"/>
    <property type="molecule type" value="Genomic_DNA"/>
</dbReference>
<dbReference type="AlphaFoldDB" id="A0A2S7SYK5"/>
<proteinExistence type="predicted"/>
<dbReference type="Pfam" id="PF00027">
    <property type="entry name" value="cNMP_binding"/>
    <property type="match status" value="1"/>
</dbReference>
<dbReference type="Gene3D" id="1.10.10.10">
    <property type="entry name" value="Winged helix-like DNA-binding domain superfamily/Winged helix DNA-binding domain"/>
    <property type="match status" value="1"/>
</dbReference>
<evidence type="ECO:0000313" key="5">
    <source>
        <dbReference type="EMBL" id="PQJ12002.1"/>
    </source>
</evidence>
<evidence type="ECO:0000256" key="1">
    <source>
        <dbReference type="ARBA" id="ARBA00023015"/>
    </source>
</evidence>
<comment type="caution">
    <text evidence="5">The sequence shown here is derived from an EMBL/GenBank/DDBJ whole genome shotgun (WGS) entry which is preliminary data.</text>
</comment>
<dbReference type="InterPro" id="IPR014710">
    <property type="entry name" value="RmlC-like_jellyroll"/>
</dbReference>
<dbReference type="InterPro" id="IPR018490">
    <property type="entry name" value="cNMP-bd_dom_sf"/>
</dbReference>
<sequence length="201" mass="23016">MNNSIFTDPALLAEISRVTRTKSIAKDEVLMSPGDKIVFIPIVQSGVLRIIRENDEGKEIFLYHLYPGQTCAMAINCCQAHKESAVRAVAEDDTEVLLIPVDMVEHWMKYDQWKTFVNSTYSQRFAELIEVIDLIAFNNMDKQVMHYLNERARATGSNTLAITHQQVADELHTHREAVSRLLRTMEQKELVKLGRNTIELI</sequence>
<name>A0A2S7SYK5_9BACT</name>
<keyword evidence="2" id="KW-0238">DNA-binding</keyword>
<dbReference type="Pfam" id="PF13545">
    <property type="entry name" value="HTH_Crp_2"/>
    <property type="match status" value="1"/>
</dbReference>
<dbReference type="GO" id="GO:0006355">
    <property type="term" value="P:regulation of DNA-templated transcription"/>
    <property type="evidence" value="ECO:0007669"/>
    <property type="project" value="InterPro"/>
</dbReference>
<dbReference type="OrthoDB" id="9776746at2"/>
<dbReference type="PROSITE" id="PS51063">
    <property type="entry name" value="HTH_CRP_2"/>
    <property type="match status" value="1"/>
</dbReference>
<dbReference type="GO" id="GO:0003677">
    <property type="term" value="F:DNA binding"/>
    <property type="evidence" value="ECO:0007669"/>
    <property type="project" value="UniProtKB-KW"/>
</dbReference>